<dbReference type="RefSeq" id="WP_071063879.1">
    <property type="nucleotide sequence ID" value="NZ_JBFLUH010000012.1"/>
</dbReference>
<dbReference type="OrthoDB" id="5168289at2"/>
<name>A0A1S1Q0H5_9ACTN</name>
<accession>A0A1S1Q0H5</accession>
<reference evidence="2" key="1">
    <citation type="submission" date="2016-07" db="EMBL/GenBank/DDBJ databases">
        <title>Frankia sp. NRRL B-16219 Genome sequencing.</title>
        <authorList>
            <person name="Ghodhbane-Gtari F."/>
            <person name="Swanson E."/>
            <person name="Gueddou A."/>
            <person name="Louati M."/>
            <person name="Nouioui I."/>
            <person name="Hezbri K."/>
            <person name="Abebe-Akele F."/>
            <person name="Simpson S."/>
            <person name="Morris K."/>
            <person name="Thomas K."/>
            <person name="Gtari M."/>
            <person name="Tisa L.S."/>
        </authorList>
    </citation>
    <scope>NUCLEOTIDE SEQUENCE [LARGE SCALE GENOMIC DNA]</scope>
    <source>
        <strain evidence="2">NRRL B-16219</strain>
    </source>
</reference>
<proteinExistence type="predicted"/>
<keyword evidence="1" id="KW-0482">Metalloprotease</keyword>
<dbReference type="EMBL" id="MAXA01000213">
    <property type="protein sequence ID" value="OHV28398.1"/>
    <property type="molecule type" value="Genomic_DNA"/>
</dbReference>
<dbReference type="Proteomes" id="UP000179769">
    <property type="component" value="Unassembled WGS sequence"/>
</dbReference>
<evidence type="ECO:0000313" key="2">
    <source>
        <dbReference type="Proteomes" id="UP000179769"/>
    </source>
</evidence>
<keyword evidence="2" id="KW-1185">Reference proteome</keyword>
<comment type="caution">
    <text evidence="1">The sequence shown here is derived from an EMBL/GenBank/DDBJ whole genome shotgun (WGS) entry which is preliminary data.</text>
</comment>
<dbReference type="GO" id="GO:0008237">
    <property type="term" value="F:metallopeptidase activity"/>
    <property type="evidence" value="ECO:0007669"/>
    <property type="project" value="UniProtKB-KW"/>
</dbReference>
<gene>
    <name evidence="1" type="ORF">BBK14_03650</name>
</gene>
<keyword evidence="1" id="KW-0645">Protease</keyword>
<keyword evidence="1" id="KW-0378">Hydrolase</keyword>
<dbReference type="GO" id="GO:0006508">
    <property type="term" value="P:proteolysis"/>
    <property type="evidence" value="ECO:0007669"/>
    <property type="project" value="UniProtKB-KW"/>
</dbReference>
<organism evidence="1 2">
    <name type="scientific">Parafrankia soli</name>
    <dbReference type="NCBI Taxonomy" id="2599596"/>
    <lineage>
        <taxon>Bacteria</taxon>
        <taxon>Bacillati</taxon>
        <taxon>Actinomycetota</taxon>
        <taxon>Actinomycetes</taxon>
        <taxon>Frankiales</taxon>
        <taxon>Frankiaceae</taxon>
        <taxon>Parafrankia</taxon>
    </lineage>
</organism>
<protein>
    <submittedName>
        <fullName evidence="1">Metalloprotease</fullName>
    </submittedName>
</protein>
<evidence type="ECO:0000313" key="1">
    <source>
        <dbReference type="EMBL" id="OHV28398.1"/>
    </source>
</evidence>
<dbReference type="AlphaFoldDB" id="A0A1S1Q0H5"/>
<sequence length="228" mass="23938">MGIPPTGASAAWAQTPSCGGKIGTLADVDTLISEPAECPGSVNGYWRAHLGAAWTQPHYVPYRNGEIPKIACADGVTDPKVFADNALYCTTDDTVAYSTDFMAQLDQTGGPSYPAFVIMHELGHRGDRIGGTLGAVSRAEENQADCLAGGQARFAVDAGRLTSTEAVNGSMLFFSLGDTRGGWFDQEASAPDAHGTPMQRAQAFDLGYQQDISTCRRIGQSPNGSVTG</sequence>